<dbReference type="CTD" id="20239300"/>
<dbReference type="RefSeq" id="XP_009057495.1">
    <property type="nucleotide sequence ID" value="XM_009059247.1"/>
</dbReference>
<feature type="compositionally biased region" description="Polar residues" evidence="1">
    <location>
        <begin position="19"/>
        <end position="57"/>
    </location>
</feature>
<sequence>MPTEAMDDDNTNLDLIPNNVDTPSSNRTTGFNYRYGESSSQHADGHNVDSTGVSWQDTEGDYPASKVRSCSDQLGINVSQINKQTRLSPIGIIQKSDVIPKTVLIVGSSLVNHAVMAARQSSHGLNMGLNAKVWWQGTSALRWI</sequence>
<name>V4BSC2_LOTGI</name>
<dbReference type="KEGG" id="lgi:LOTGIDRAFT_163186"/>
<feature type="region of interest" description="Disordered" evidence="1">
    <location>
        <begin position="1"/>
        <end position="66"/>
    </location>
</feature>
<evidence type="ECO:0000313" key="2">
    <source>
        <dbReference type="EMBL" id="ESO91824.1"/>
    </source>
</evidence>
<dbReference type="HOGENOM" id="CLU_1798630_0_0_1"/>
<dbReference type="EMBL" id="KB202199">
    <property type="protein sequence ID" value="ESO91824.1"/>
    <property type="molecule type" value="Genomic_DNA"/>
</dbReference>
<proteinExistence type="predicted"/>
<organism evidence="2 3">
    <name type="scientific">Lottia gigantea</name>
    <name type="common">Giant owl limpet</name>
    <dbReference type="NCBI Taxonomy" id="225164"/>
    <lineage>
        <taxon>Eukaryota</taxon>
        <taxon>Metazoa</taxon>
        <taxon>Spiralia</taxon>
        <taxon>Lophotrochozoa</taxon>
        <taxon>Mollusca</taxon>
        <taxon>Gastropoda</taxon>
        <taxon>Patellogastropoda</taxon>
        <taxon>Lottioidea</taxon>
        <taxon>Lottiidae</taxon>
        <taxon>Lottia</taxon>
    </lineage>
</organism>
<reference evidence="2 3" key="1">
    <citation type="journal article" date="2013" name="Nature">
        <title>Insights into bilaterian evolution from three spiralian genomes.</title>
        <authorList>
            <person name="Simakov O."/>
            <person name="Marletaz F."/>
            <person name="Cho S.J."/>
            <person name="Edsinger-Gonzales E."/>
            <person name="Havlak P."/>
            <person name="Hellsten U."/>
            <person name="Kuo D.H."/>
            <person name="Larsson T."/>
            <person name="Lv J."/>
            <person name="Arendt D."/>
            <person name="Savage R."/>
            <person name="Osoegawa K."/>
            <person name="de Jong P."/>
            <person name="Grimwood J."/>
            <person name="Chapman J.A."/>
            <person name="Shapiro H."/>
            <person name="Aerts A."/>
            <person name="Otillar R.P."/>
            <person name="Terry A.Y."/>
            <person name="Boore J.L."/>
            <person name="Grigoriev I.V."/>
            <person name="Lindberg D.R."/>
            <person name="Seaver E.C."/>
            <person name="Weisblat D.A."/>
            <person name="Putnam N.H."/>
            <person name="Rokhsar D.S."/>
        </authorList>
    </citation>
    <scope>NUCLEOTIDE SEQUENCE [LARGE SCALE GENOMIC DNA]</scope>
</reference>
<feature type="compositionally biased region" description="Acidic residues" evidence="1">
    <location>
        <begin position="1"/>
        <end position="11"/>
    </location>
</feature>
<dbReference type="GeneID" id="20239300"/>
<gene>
    <name evidence="2" type="ORF">LOTGIDRAFT_163186</name>
</gene>
<evidence type="ECO:0000256" key="1">
    <source>
        <dbReference type="SAM" id="MobiDB-lite"/>
    </source>
</evidence>
<dbReference type="AlphaFoldDB" id="V4BSC2"/>
<accession>V4BSC2</accession>
<keyword evidence="3" id="KW-1185">Reference proteome</keyword>
<protein>
    <submittedName>
        <fullName evidence="2">Uncharacterized protein</fullName>
    </submittedName>
</protein>
<evidence type="ECO:0000313" key="3">
    <source>
        <dbReference type="Proteomes" id="UP000030746"/>
    </source>
</evidence>
<dbReference type="Proteomes" id="UP000030746">
    <property type="component" value="Unassembled WGS sequence"/>
</dbReference>